<accession>A0A3P3VV07</accession>
<keyword evidence="2" id="KW-1133">Transmembrane helix</keyword>
<comment type="caution">
    <text evidence="3">The sequence shown here is derived from an EMBL/GenBank/DDBJ whole genome shotgun (WGS) entry which is preliminary data.</text>
</comment>
<keyword evidence="2" id="KW-0472">Membrane</keyword>
<keyword evidence="1" id="KW-0175">Coiled coil</keyword>
<feature type="transmembrane region" description="Helical" evidence="2">
    <location>
        <begin position="432"/>
        <end position="455"/>
    </location>
</feature>
<dbReference type="Proteomes" id="UP000280792">
    <property type="component" value="Unassembled WGS sequence"/>
</dbReference>
<proteinExistence type="predicted"/>
<feature type="transmembrane region" description="Helical" evidence="2">
    <location>
        <begin position="492"/>
        <end position="514"/>
    </location>
</feature>
<dbReference type="InterPro" id="IPR014345">
    <property type="entry name" value="XrtA_polysacc_chain"/>
</dbReference>
<reference evidence="3 4" key="1">
    <citation type="submission" date="2018-08" db="EMBL/GenBank/DDBJ databases">
        <authorList>
            <person name="Khan S.A."/>
        </authorList>
    </citation>
    <scope>NUCLEOTIDE SEQUENCE [LARGE SCALE GENOMIC DNA]</scope>
    <source>
        <strain evidence="3 4">GTF-13</strain>
    </source>
</reference>
<dbReference type="GO" id="GO:0004713">
    <property type="term" value="F:protein tyrosine kinase activity"/>
    <property type="evidence" value="ECO:0007669"/>
    <property type="project" value="TreeGrafter"/>
</dbReference>
<protein>
    <recommendedName>
        <fullName evidence="5">Chain length-determining protein</fullName>
    </recommendedName>
</protein>
<keyword evidence="4" id="KW-1185">Reference proteome</keyword>
<feature type="transmembrane region" description="Helical" evidence="2">
    <location>
        <begin position="20"/>
        <end position="37"/>
    </location>
</feature>
<dbReference type="AlphaFoldDB" id="A0A3P3VV07"/>
<feature type="coiled-coil region" evidence="1">
    <location>
        <begin position="168"/>
        <end position="245"/>
    </location>
</feature>
<dbReference type="PANTHER" id="PTHR32309:SF13">
    <property type="entry name" value="FERRIC ENTEROBACTIN TRANSPORT PROTEIN FEPE"/>
    <property type="match status" value="1"/>
</dbReference>
<dbReference type="GO" id="GO:0005886">
    <property type="term" value="C:plasma membrane"/>
    <property type="evidence" value="ECO:0007669"/>
    <property type="project" value="TreeGrafter"/>
</dbReference>
<reference evidence="3 4" key="2">
    <citation type="submission" date="2018-12" db="EMBL/GenBank/DDBJ databases">
        <title>Simiduia agarivorans gen. nov., sp. nov., a marine, agarolytic bacterium isolated from shallow coastal water from Keelung, Taiwan.</title>
        <authorList>
            <person name="Shieh W.Y."/>
        </authorList>
    </citation>
    <scope>NUCLEOTIDE SEQUENCE [LARGE SCALE GENOMIC DNA]</scope>
    <source>
        <strain evidence="3 4">GTF-13</strain>
    </source>
</reference>
<dbReference type="NCBIfam" id="TIGR03007">
    <property type="entry name" value="pepcterm_ChnLen"/>
    <property type="match status" value="1"/>
</dbReference>
<evidence type="ECO:0000313" key="4">
    <source>
        <dbReference type="Proteomes" id="UP000280792"/>
    </source>
</evidence>
<dbReference type="EMBL" id="QWEZ01000001">
    <property type="protein sequence ID" value="RRJ84583.1"/>
    <property type="molecule type" value="Genomic_DNA"/>
</dbReference>
<evidence type="ECO:0000256" key="1">
    <source>
        <dbReference type="SAM" id="Coils"/>
    </source>
</evidence>
<sequence>MQETLDLLVNYARELKQRQWFILIVSGALCLGGWYFVSKVPDKYEANAKVYIDTQTILRPLLSGLTVQTNTAQQVSLLVKTLLSKPNIERLLQMADLDAVVREEVRNRDLINRLQREIKLTKEKRENIFSISYMSSDKQAAKRIVDSVLTLFMESSIGENREDTISAKRFIDQQIQEYENRLKASEVELKDFKKKHLGMMPSDGNDYYQRLQSASRKLDEAKLTMQELLSERDAVEDQLAGIEETTITVTQPAYVPHTITTRYDERVARLETQLDEMLLKYTKQHPDVKNLTEQLNALKLEQSKERKAAMRYQTGSAPVQVGVVGGVDLYNHLKLTLSDLNTKIASMEIRLRAFEKEEQELKVLVDTIPDIEVQLGELNRDYGITKKRYNELLSRRESIEISRKASQDTDEIQFKVIEPPTVSDRPTWPNRAMLFSMVLPASLGFSSGLALLLIIANPRVMSAKYAAEVSGLSVIGSVSRVSSAADVRRGRLLQLIFVLLLSTLVLVSAIFALYQ</sequence>
<organism evidence="3 4">
    <name type="scientific">Aestuariirhabdus litorea</name>
    <dbReference type="NCBI Taxonomy" id="2528527"/>
    <lineage>
        <taxon>Bacteria</taxon>
        <taxon>Pseudomonadati</taxon>
        <taxon>Pseudomonadota</taxon>
        <taxon>Gammaproteobacteria</taxon>
        <taxon>Oceanospirillales</taxon>
        <taxon>Aestuariirhabdaceae</taxon>
        <taxon>Aestuariirhabdus</taxon>
    </lineage>
</organism>
<evidence type="ECO:0000256" key="2">
    <source>
        <dbReference type="SAM" id="Phobius"/>
    </source>
</evidence>
<dbReference type="RefSeq" id="WP_125015014.1">
    <property type="nucleotide sequence ID" value="NZ_QWEZ01000001.1"/>
</dbReference>
<evidence type="ECO:0008006" key="5">
    <source>
        <dbReference type="Google" id="ProtNLM"/>
    </source>
</evidence>
<dbReference type="PANTHER" id="PTHR32309">
    <property type="entry name" value="TYROSINE-PROTEIN KINASE"/>
    <property type="match status" value="1"/>
</dbReference>
<evidence type="ECO:0000313" key="3">
    <source>
        <dbReference type="EMBL" id="RRJ84583.1"/>
    </source>
</evidence>
<keyword evidence="2" id="KW-0812">Transmembrane</keyword>
<gene>
    <name evidence="3" type="ORF">D0544_05625</name>
</gene>
<name>A0A3P3VV07_9GAMM</name>
<dbReference type="InterPro" id="IPR050445">
    <property type="entry name" value="Bact_polysacc_biosynth/exp"/>
</dbReference>
<feature type="coiled-coil region" evidence="1">
    <location>
        <begin position="337"/>
        <end position="364"/>
    </location>
</feature>
<dbReference type="SUPFAM" id="SSF57997">
    <property type="entry name" value="Tropomyosin"/>
    <property type="match status" value="1"/>
</dbReference>